<accession>A0A6P7SFA2</accession>
<name>A0A6P7SFA2_9MOLL</name>
<proteinExistence type="predicted"/>
<feature type="compositionally biased region" description="Polar residues" evidence="1">
    <location>
        <begin position="1"/>
        <end position="21"/>
    </location>
</feature>
<dbReference type="AlphaFoldDB" id="A0A6P7SFA2"/>
<dbReference type="PANTHER" id="PTHR38337">
    <property type="entry name" value="AGAP010540-PA"/>
    <property type="match status" value="1"/>
</dbReference>
<feature type="region of interest" description="Disordered" evidence="1">
    <location>
        <begin position="1"/>
        <end position="26"/>
    </location>
</feature>
<feature type="transmembrane region" description="Helical" evidence="2">
    <location>
        <begin position="268"/>
        <end position="290"/>
    </location>
</feature>
<reference evidence="4" key="1">
    <citation type="submission" date="2025-08" db="UniProtKB">
        <authorList>
            <consortium name="RefSeq"/>
        </authorList>
    </citation>
    <scope>IDENTIFICATION</scope>
</reference>
<keyword evidence="2" id="KW-0812">Transmembrane</keyword>
<protein>
    <submittedName>
        <fullName evidence="4">Uncharacterized protein LOC115212387 isoform X1</fullName>
    </submittedName>
</protein>
<organism evidence="3 4">
    <name type="scientific">Octopus sinensis</name>
    <name type="common">East Asian common octopus</name>
    <dbReference type="NCBI Taxonomy" id="2607531"/>
    <lineage>
        <taxon>Eukaryota</taxon>
        <taxon>Metazoa</taxon>
        <taxon>Spiralia</taxon>
        <taxon>Lophotrochozoa</taxon>
        <taxon>Mollusca</taxon>
        <taxon>Cephalopoda</taxon>
        <taxon>Coleoidea</taxon>
        <taxon>Octopodiformes</taxon>
        <taxon>Octopoda</taxon>
        <taxon>Incirrata</taxon>
        <taxon>Octopodidae</taxon>
        <taxon>Octopus</taxon>
    </lineage>
</organism>
<sequence length="519" mass="59491">MTLESTTSITEGPATNFQSKAADTEADNLERKYDSNDDEMFNKTLRTHSDAASQVDMSTFSRNGEVYQFTTSHNSSMTNMSQIDIMDYNSYNITTVNLRSCKQKILKPYLRLLKLVGWRPFADDRYYRYWWVEFINLVYPILVLLLLLFIYAWQVGNCWWNLNARIYIKSHEHKHMLTISSNKSALRISEDTNLTAINKKGNVECQQNMPTYLITDILHLIMFCMGMVFFRYHGDEQVCGLLEKVFLEIESLRNRNVSNNVMVRNFRIFMGAGITWVLMIVGLQILYFWIYRSHIFITTESLSSATIWSLVVLEVIGVFMINTVSLAAVCNYVIQCEAIILFVRGISLRFLDSGQDLAKGMKQLVEIKCHLKMLNSSTGKMTSLVTFIFAAFTVIGLNTLCMNTADQADIWVYRSLFPLVWGVMLFAPLIQAARVNSACKRFHNDALSFAANGYKALPQAELDSYVLFTSNAKLRAKLFQIPIMAHYLVGVLVFACFLFPILFQTGVLKIKPAKKSWYS</sequence>
<feature type="transmembrane region" description="Helical" evidence="2">
    <location>
        <begin position="381"/>
        <end position="405"/>
    </location>
</feature>
<dbReference type="KEGG" id="osn:115212387"/>
<dbReference type="RefSeq" id="XP_029637129.1">
    <property type="nucleotide sequence ID" value="XM_029781269.2"/>
</dbReference>
<dbReference type="PANTHER" id="PTHR38337:SF1">
    <property type="entry name" value="GUSTATORY RECEPTOR"/>
    <property type="match status" value="1"/>
</dbReference>
<gene>
    <name evidence="4" type="primary">LOC115212387</name>
</gene>
<keyword evidence="3" id="KW-1185">Reference proteome</keyword>
<keyword evidence="2" id="KW-1133">Transmembrane helix</keyword>
<feature type="transmembrane region" description="Helical" evidence="2">
    <location>
        <begin position="212"/>
        <end position="230"/>
    </location>
</feature>
<evidence type="ECO:0000313" key="4">
    <source>
        <dbReference type="RefSeq" id="XP_029637129.1"/>
    </source>
</evidence>
<feature type="transmembrane region" description="Helical" evidence="2">
    <location>
        <begin position="310"/>
        <end position="334"/>
    </location>
</feature>
<dbReference type="Proteomes" id="UP000515154">
    <property type="component" value="Linkage group LG5"/>
</dbReference>
<feature type="transmembrane region" description="Helical" evidence="2">
    <location>
        <begin position="483"/>
        <end position="503"/>
    </location>
</feature>
<evidence type="ECO:0000256" key="1">
    <source>
        <dbReference type="SAM" id="MobiDB-lite"/>
    </source>
</evidence>
<evidence type="ECO:0000256" key="2">
    <source>
        <dbReference type="SAM" id="Phobius"/>
    </source>
</evidence>
<feature type="transmembrane region" description="Helical" evidence="2">
    <location>
        <begin position="129"/>
        <end position="153"/>
    </location>
</feature>
<evidence type="ECO:0000313" key="3">
    <source>
        <dbReference type="Proteomes" id="UP000515154"/>
    </source>
</evidence>
<feature type="transmembrane region" description="Helical" evidence="2">
    <location>
        <begin position="411"/>
        <end position="430"/>
    </location>
</feature>
<keyword evidence="2" id="KW-0472">Membrane</keyword>